<evidence type="ECO:0000313" key="5">
    <source>
        <dbReference type="Proteomes" id="UP000176480"/>
    </source>
</evidence>
<proteinExistence type="predicted"/>
<accession>A0A1F7JAR7</accession>
<reference evidence="4 5" key="1">
    <citation type="journal article" date="2016" name="Nat. Commun.">
        <title>Thousands of microbial genomes shed light on interconnected biogeochemical processes in an aquifer system.</title>
        <authorList>
            <person name="Anantharaman K."/>
            <person name="Brown C.T."/>
            <person name="Hug L.A."/>
            <person name="Sharon I."/>
            <person name="Castelle C.J."/>
            <person name="Probst A.J."/>
            <person name="Thomas B.C."/>
            <person name="Singh A."/>
            <person name="Wilkins M.J."/>
            <person name="Karaoz U."/>
            <person name="Brodie E.L."/>
            <person name="Williams K.H."/>
            <person name="Hubbard S.S."/>
            <person name="Banfield J.F."/>
        </authorList>
    </citation>
    <scope>NUCLEOTIDE SEQUENCE [LARGE SCALE GENOMIC DNA]</scope>
</reference>
<dbReference type="Gene3D" id="3.40.50.1820">
    <property type="entry name" value="alpha/beta hydrolase"/>
    <property type="match status" value="2"/>
</dbReference>
<dbReference type="PANTHER" id="PTHR16138:SF7">
    <property type="entry name" value="PALMITOYL-PROTEIN THIOESTERASE ABHD10, MITOCHONDRIAL"/>
    <property type="match status" value="1"/>
</dbReference>
<dbReference type="EMBL" id="MGAR01000003">
    <property type="protein sequence ID" value="OGK52701.1"/>
    <property type="molecule type" value="Genomic_DNA"/>
</dbReference>
<dbReference type="GO" id="GO:0008236">
    <property type="term" value="F:serine-type peptidase activity"/>
    <property type="evidence" value="ECO:0007669"/>
    <property type="project" value="InterPro"/>
</dbReference>
<dbReference type="PANTHER" id="PTHR16138">
    <property type="entry name" value="MYCOPHENOLIC ACID ACYL-GLUCURONIDE ESTERASE, MITOCHONDRIAL"/>
    <property type="match status" value="1"/>
</dbReference>
<dbReference type="InterPro" id="IPR052382">
    <property type="entry name" value="ABHD10_acyl-thioesterase"/>
</dbReference>
<dbReference type="SUPFAM" id="SSF53474">
    <property type="entry name" value="alpha/beta-Hydrolases"/>
    <property type="match status" value="1"/>
</dbReference>
<feature type="domain" description="Peptidase S9 prolyl oligopeptidase catalytic" evidence="2">
    <location>
        <begin position="134"/>
        <end position="205"/>
    </location>
</feature>
<dbReference type="GO" id="GO:0004553">
    <property type="term" value="F:hydrolase activity, hydrolyzing O-glycosyl compounds"/>
    <property type="evidence" value="ECO:0007669"/>
    <property type="project" value="TreeGrafter"/>
</dbReference>
<keyword evidence="1" id="KW-0378">Hydrolase</keyword>
<dbReference type="Pfam" id="PF00326">
    <property type="entry name" value="Peptidase_S9"/>
    <property type="match status" value="1"/>
</dbReference>
<dbReference type="GO" id="GO:0006508">
    <property type="term" value="P:proteolysis"/>
    <property type="evidence" value="ECO:0007669"/>
    <property type="project" value="InterPro"/>
</dbReference>
<evidence type="ECO:0000259" key="3">
    <source>
        <dbReference type="Pfam" id="PF12146"/>
    </source>
</evidence>
<name>A0A1F7JAR7_9BACT</name>
<dbReference type="InterPro" id="IPR022742">
    <property type="entry name" value="Hydrolase_4"/>
</dbReference>
<organism evidence="4 5">
    <name type="scientific">Candidatus Roizmanbacteria bacterium RIFCSPLOWO2_01_FULL_41_22</name>
    <dbReference type="NCBI Taxonomy" id="1802067"/>
    <lineage>
        <taxon>Bacteria</taxon>
        <taxon>Candidatus Roizmaniibacteriota</taxon>
    </lineage>
</organism>
<dbReference type="Pfam" id="PF12146">
    <property type="entry name" value="Hydrolase_4"/>
    <property type="match status" value="1"/>
</dbReference>
<dbReference type="AlphaFoldDB" id="A0A1F7JAR7"/>
<protein>
    <recommendedName>
        <fullName evidence="6">Serine aminopeptidase S33 domain-containing protein</fullName>
    </recommendedName>
</protein>
<sequence>METKLIFSNSNGQKLAGILTSPTVNTPTPIVVMAHGFHSNKNSSTFTRLKELFLTRHIASFCFDFFGHGESAGKIEDVTIAEGADDITQAIRLVKKQGYQQIGLIGSSFGGICSLIAASQSRDLTLLVLKSPVSDFAAAKKITIPTLIVHGNQDEEVPVSQSRQLVQTLQNGTLIEIKGADHRYSGKGQMEQLISAIDDFVSKQFS</sequence>
<dbReference type="InterPro" id="IPR029058">
    <property type="entry name" value="AB_hydrolase_fold"/>
</dbReference>
<evidence type="ECO:0000313" key="4">
    <source>
        <dbReference type="EMBL" id="OGK52701.1"/>
    </source>
</evidence>
<dbReference type="Proteomes" id="UP000176480">
    <property type="component" value="Unassembled WGS sequence"/>
</dbReference>
<evidence type="ECO:0000256" key="1">
    <source>
        <dbReference type="ARBA" id="ARBA00022801"/>
    </source>
</evidence>
<evidence type="ECO:0008006" key="6">
    <source>
        <dbReference type="Google" id="ProtNLM"/>
    </source>
</evidence>
<feature type="domain" description="Serine aminopeptidase S33" evidence="3">
    <location>
        <begin position="27"/>
        <end position="133"/>
    </location>
</feature>
<gene>
    <name evidence="4" type="ORF">A2966_02580</name>
</gene>
<comment type="caution">
    <text evidence="4">The sequence shown here is derived from an EMBL/GenBank/DDBJ whole genome shotgun (WGS) entry which is preliminary data.</text>
</comment>
<dbReference type="InterPro" id="IPR001375">
    <property type="entry name" value="Peptidase_S9_cat"/>
</dbReference>
<evidence type="ECO:0000259" key="2">
    <source>
        <dbReference type="Pfam" id="PF00326"/>
    </source>
</evidence>
<dbReference type="STRING" id="1802067.A2966_02580"/>